<dbReference type="AlphaFoldDB" id="A0A6J5XR14"/>
<comment type="similarity">
    <text evidence="1">Belongs to the GeBP family.</text>
</comment>
<keyword evidence="4" id="KW-1185">Reference proteome</keyword>
<dbReference type="PANTHER" id="PTHR31662:SF33">
    <property type="entry name" value="DNA-BINDING STOREKEEPER PROTEIN TRANSCRIPTIONAL REGULATOR-LIKE PROTEIN"/>
    <property type="match status" value="1"/>
</dbReference>
<gene>
    <name evidence="3" type="ORF">ORAREDHAP_LOCUS41085</name>
</gene>
<protein>
    <recommendedName>
        <fullName evidence="2">Glabrous enhancer-binding protein-like DBD domain-containing protein</fullName>
    </recommendedName>
</protein>
<dbReference type="OrthoDB" id="1164963at2759"/>
<evidence type="ECO:0000256" key="1">
    <source>
        <dbReference type="ARBA" id="ARBA00010820"/>
    </source>
</evidence>
<proteinExistence type="inferred from homology"/>
<dbReference type="Proteomes" id="UP000507245">
    <property type="component" value="Unassembled WGS sequence"/>
</dbReference>
<accession>A0A6J5XR14</accession>
<dbReference type="InterPro" id="IPR007592">
    <property type="entry name" value="GEBP"/>
</dbReference>
<evidence type="ECO:0000313" key="4">
    <source>
        <dbReference type="Proteomes" id="UP000507245"/>
    </source>
</evidence>
<reference evidence="4" key="1">
    <citation type="journal article" date="2020" name="Genome Biol.">
        <title>Gamete binning: chromosome-level and haplotype-resolved genome assembly enabled by high-throughput single-cell sequencing of gamete genomes.</title>
        <authorList>
            <person name="Campoy J.A."/>
            <person name="Sun H."/>
            <person name="Goel M."/>
            <person name="Jiao W.-B."/>
            <person name="Folz-Donahue K."/>
            <person name="Wang N."/>
            <person name="Rubio M."/>
            <person name="Liu C."/>
            <person name="Kukat C."/>
            <person name="Ruiz D."/>
            <person name="Huettel B."/>
            <person name="Schneeberger K."/>
        </authorList>
    </citation>
    <scope>NUCLEOTIDE SEQUENCE [LARGE SCALE GENOMIC DNA]</scope>
    <source>
        <strain evidence="4">cv. Rojo Pasion</strain>
    </source>
</reference>
<dbReference type="Pfam" id="PF04504">
    <property type="entry name" value="GeBP-like_DBD"/>
    <property type="match status" value="1"/>
</dbReference>
<sequence>MAAPTLEFESEEPEPPKNLLKANVNKTQLQDMIRRLKKKYKTNMAEGKKYNTIKPHELKVLDLSKKVWGSGEGSIAVSAGWRELGLLEGCLEFIGEPKLTELKNEWKNLHVVELELLVRRGELMREHAKLLGRRGELMREHAKLVRKD</sequence>
<dbReference type="PANTHER" id="PTHR31662">
    <property type="entry name" value="BNAANNG10740D PROTEIN-RELATED"/>
    <property type="match status" value="1"/>
</dbReference>
<evidence type="ECO:0000259" key="2">
    <source>
        <dbReference type="Pfam" id="PF04504"/>
    </source>
</evidence>
<name>A0A6J5XR14_PRUAR</name>
<dbReference type="GO" id="GO:0006355">
    <property type="term" value="P:regulation of DNA-templated transcription"/>
    <property type="evidence" value="ECO:0007669"/>
    <property type="project" value="InterPro"/>
</dbReference>
<dbReference type="InterPro" id="IPR053932">
    <property type="entry name" value="GeBP-like_DBD"/>
</dbReference>
<feature type="domain" description="Glabrous enhancer-binding protein-like DBD" evidence="2">
    <location>
        <begin position="17"/>
        <end position="69"/>
    </location>
</feature>
<organism evidence="3 4">
    <name type="scientific">Prunus armeniaca</name>
    <name type="common">Apricot</name>
    <name type="synonym">Armeniaca vulgaris</name>
    <dbReference type="NCBI Taxonomy" id="36596"/>
    <lineage>
        <taxon>Eukaryota</taxon>
        <taxon>Viridiplantae</taxon>
        <taxon>Streptophyta</taxon>
        <taxon>Embryophyta</taxon>
        <taxon>Tracheophyta</taxon>
        <taxon>Spermatophyta</taxon>
        <taxon>Magnoliopsida</taxon>
        <taxon>eudicotyledons</taxon>
        <taxon>Gunneridae</taxon>
        <taxon>Pentapetalae</taxon>
        <taxon>rosids</taxon>
        <taxon>fabids</taxon>
        <taxon>Rosales</taxon>
        <taxon>Rosaceae</taxon>
        <taxon>Amygdaloideae</taxon>
        <taxon>Amygdaleae</taxon>
        <taxon>Prunus</taxon>
    </lineage>
</organism>
<evidence type="ECO:0000313" key="3">
    <source>
        <dbReference type="EMBL" id="CAB4316170.1"/>
    </source>
</evidence>
<dbReference type="EMBL" id="CAEKKB010000007">
    <property type="protein sequence ID" value="CAB4316170.1"/>
    <property type="molecule type" value="Genomic_DNA"/>
</dbReference>
<dbReference type="GO" id="GO:0005634">
    <property type="term" value="C:nucleus"/>
    <property type="evidence" value="ECO:0007669"/>
    <property type="project" value="TreeGrafter"/>
</dbReference>